<reference evidence="10" key="1">
    <citation type="submission" date="2023-02" db="EMBL/GenBank/DDBJ databases">
        <title>Genome of toxic invasive species Heracleum sosnowskyi carries increased number of genes despite the absence of recent whole-genome duplications.</title>
        <authorList>
            <person name="Schelkunov M."/>
            <person name="Shtratnikova V."/>
            <person name="Makarenko M."/>
            <person name="Klepikova A."/>
            <person name="Omelchenko D."/>
            <person name="Novikova G."/>
            <person name="Obukhova E."/>
            <person name="Bogdanov V."/>
            <person name="Penin A."/>
            <person name="Logacheva M."/>
        </authorList>
    </citation>
    <scope>NUCLEOTIDE SEQUENCE</scope>
    <source>
        <strain evidence="10">Hsosn_3</strain>
        <tissue evidence="10">Leaf</tissue>
    </source>
</reference>
<dbReference type="Pfam" id="PF13359">
    <property type="entry name" value="DDE_Tnp_4"/>
    <property type="match status" value="1"/>
</dbReference>
<keyword evidence="6" id="KW-0378">Hydrolase</keyword>
<comment type="cofactor">
    <cofactor evidence="1">
        <name>a divalent metal cation</name>
        <dbReference type="ChEBI" id="CHEBI:60240"/>
    </cofactor>
</comment>
<reference evidence="10" key="2">
    <citation type="submission" date="2023-05" db="EMBL/GenBank/DDBJ databases">
        <authorList>
            <person name="Schelkunov M.I."/>
        </authorList>
    </citation>
    <scope>NUCLEOTIDE SEQUENCE</scope>
    <source>
        <strain evidence="10">Hsosn_3</strain>
        <tissue evidence="10">Leaf</tissue>
    </source>
</reference>
<gene>
    <name evidence="10" type="ORF">POM88_008302</name>
</gene>
<keyword evidence="4" id="KW-0540">Nuclease</keyword>
<evidence type="ECO:0000256" key="7">
    <source>
        <dbReference type="ARBA" id="ARBA00023242"/>
    </source>
</evidence>
<dbReference type="PANTHER" id="PTHR22930">
    <property type="match status" value="1"/>
</dbReference>
<evidence type="ECO:0000256" key="8">
    <source>
        <dbReference type="SAM" id="MobiDB-lite"/>
    </source>
</evidence>
<organism evidence="10 11">
    <name type="scientific">Heracleum sosnowskyi</name>
    <dbReference type="NCBI Taxonomy" id="360622"/>
    <lineage>
        <taxon>Eukaryota</taxon>
        <taxon>Viridiplantae</taxon>
        <taxon>Streptophyta</taxon>
        <taxon>Embryophyta</taxon>
        <taxon>Tracheophyta</taxon>
        <taxon>Spermatophyta</taxon>
        <taxon>Magnoliopsida</taxon>
        <taxon>eudicotyledons</taxon>
        <taxon>Gunneridae</taxon>
        <taxon>Pentapetalae</taxon>
        <taxon>asterids</taxon>
        <taxon>campanulids</taxon>
        <taxon>Apiales</taxon>
        <taxon>Apiaceae</taxon>
        <taxon>Apioideae</taxon>
        <taxon>apioid superclade</taxon>
        <taxon>Tordylieae</taxon>
        <taxon>Tordyliinae</taxon>
        <taxon>Heracleum</taxon>
    </lineage>
</organism>
<accession>A0AAD8J6E6</accession>
<keyword evidence="7" id="KW-0539">Nucleus</keyword>
<comment type="subcellular location">
    <subcellularLocation>
        <location evidence="2">Nucleus</location>
    </subcellularLocation>
</comment>
<evidence type="ECO:0000256" key="2">
    <source>
        <dbReference type="ARBA" id="ARBA00004123"/>
    </source>
</evidence>
<protein>
    <recommendedName>
        <fullName evidence="9">DDE Tnp4 domain-containing protein</fullName>
    </recommendedName>
</protein>
<dbReference type="InterPro" id="IPR045249">
    <property type="entry name" value="HARBI1-like"/>
</dbReference>
<feature type="domain" description="DDE Tnp4" evidence="9">
    <location>
        <begin position="18"/>
        <end position="98"/>
    </location>
</feature>
<dbReference type="AlphaFoldDB" id="A0AAD8J6E6"/>
<dbReference type="EMBL" id="JAUIZM010000002">
    <property type="protein sequence ID" value="KAK1398439.1"/>
    <property type="molecule type" value="Genomic_DNA"/>
</dbReference>
<dbReference type="Proteomes" id="UP001237642">
    <property type="component" value="Unassembled WGS sequence"/>
</dbReference>
<dbReference type="GO" id="GO:0004518">
    <property type="term" value="F:nuclease activity"/>
    <property type="evidence" value="ECO:0007669"/>
    <property type="project" value="UniProtKB-KW"/>
</dbReference>
<dbReference type="GO" id="GO:0046872">
    <property type="term" value="F:metal ion binding"/>
    <property type="evidence" value="ECO:0007669"/>
    <property type="project" value="UniProtKB-KW"/>
</dbReference>
<evidence type="ECO:0000313" key="11">
    <source>
        <dbReference type="Proteomes" id="UP001237642"/>
    </source>
</evidence>
<evidence type="ECO:0000259" key="9">
    <source>
        <dbReference type="Pfam" id="PF13359"/>
    </source>
</evidence>
<comment type="caution">
    <text evidence="10">The sequence shown here is derived from an EMBL/GenBank/DDBJ whole genome shotgun (WGS) entry which is preliminary data.</text>
</comment>
<keyword evidence="11" id="KW-1185">Reference proteome</keyword>
<dbReference type="InterPro" id="IPR027806">
    <property type="entry name" value="HARBI1_dom"/>
</dbReference>
<evidence type="ECO:0000256" key="5">
    <source>
        <dbReference type="ARBA" id="ARBA00022723"/>
    </source>
</evidence>
<feature type="compositionally biased region" description="Polar residues" evidence="8">
    <location>
        <begin position="93"/>
        <end position="113"/>
    </location>
</feature>
<dbReference type="GO" id="GO:0005634">
    <property type="term" value="C:nucleus"/>
    <property type="evidence" value="ECO:0007669"/>
    <property type="project" value="UniProtKB-SubCell"/>
</dbReference>
<evidence type="ECO:0000313" key="10">
    <source>
        <dbReference type="EMBL" id="KAK1398439.1"/>
    </source>
</evidence>
<keyword evidence="5" id="KW-0479">Metal-binding</keyword>
<name>A0AAD8J6E6_9APIA</name>
<sequence length="219" mass="24825">MGNIYLIKNFLQNCLGALDGTHIKVRVGDKDKVRFRNRKGELTTNVLAACTRDMQFTYILPGWEGSTHDNRVLRDDVEAQQVHDLTTEDEITPNKQSCQRETQPSTAPSTNRTTKARTETIEVLKDFSSKIEKISGVMETVSEHKGRLVSCFQHESESDSAERRMQVTTEVMKIGQLTHTQVLLASKKIALNPLEVDFFFSLPGDYKYAYVQGLLIPEE</sequence>
<dbReference type="GO" id="GO:0016787">
    <property type="term" value="F:hydrolase activity"/>
    <property type="evidence" value="ECO:0007669"/>
    <property type="project" value="UniProtKB-KW"/>
</dbReference>
<evidence type="ECO:0000256" key="6">
    <source>
        <dbReference type="ARBA" id="ARBA00022801"/>
    </source>
</evidence>
<evidence type="ECO:0000256" key="1">
    <source>
        <dbReference type="ARBA" id="ARBA00001968"/>
    </source>
</evidence>
<feature type="region of interest" description="Disordered" evidence="8">
    <location>
        <begin position="84"/>
        <end position="116"/>
    </location>
</feature>
<proteinExistence type="inferred from homology"/>
<dbReference type="PANTHER" id="PTHR22930:SF281">
    <property type="entry name" value="NUCLEASE"/>
    <property type="match status" value="1"/>
</dbReference>
<evidence type="ECO:0000256" key="3">
    <source>
        <dbReference type="ARBA" id="ARBA00006958"/>
    </source>
</evidence>
<evidence type="ECO:0000256" key="4">
    <source>
        <dbReference type="ARBA" id="ARBA00022722"/>
    </source>
</evidence>
<comment type="similarity">
    <text evidence="3">Belongs to the HARBI1 family.</text>
</comment>